<accession>A0A1Y1VZ63</accession>
<dbReference type="EMBL" id="MCFD01000015">
    <property type="protein sequence ID" value="ORX66549.1"/>
    <property type="molecule type" value="Genomic_DNA"/>
</dbReference>
<evidence type="ECO:0000313" key="1">
    <source>
        <dbReference type="EMBL" id="ORX66549.1"/>
    </source>
</evidence>
<comment type="caution">
    <text evidence="1">The sequence shown here is derived from an EMBL/GenBank/DDBJ whole genome shotgun (WGS) entry which is preliminary data.</text>
</comment>
<protein>
    <recommendedName>
        <fullName evidence="3">CoA-dependent acyltransferase</fullName>
    </recommendedName>
</protein>
<organism evidence="1 2">
    <name type="scientific">Linderina pennispora</name>
    <dbReference type="NCBI Taxonomy" id="61395"/>
    <lineage>
        <taxon>Eukaryota</taxon>
        <taxon>Fungi</taxon>
        <taxon>Fungi incertae sedis</taxon>
        <taxon>Zoopagomycota</taxon>
        <taxon>Kickxellomycotina</taxon>
        <taxon>Kickxellomycetes</taxon>
        <taxon>Kickxellales</taxon>
        <taxon>Kickxellaceae</taxon>
        <taxon>Linderina</taxon>
    </lineage>
</organism>
<proteinExistence type="predicted"/>
<dbReference type="RefSeq" id="XP_040740537.1">
    <property type="nucleotide sequence ID" value="XM_040888556.1"/>
</dbReference>
<evidence type="ECO:0000313" key="2">
    <source>
        <dbReference type="Proteomes" id="UP000193922"/>
    </source>
</evidence>
<dbReference type="OrthoDB" id="1862401at2759"/>
<dbReference type="AlphaFoldDB" id="A0A1Y1VZ63"/>
<sequence length="294" mass="32309">MDHFVNSVESQKYVCRRHDMLTSLVTLEEGFYRTLVLCPWFACKIQSSGFNRATWPDGLVPVGPVPCPDKATGKIKLLHIHVVRLKDNSGMVISVNFNHGVADDETRALVNGRPAKQLSTKSRVADFILWLSPNKRTRLIDGLRSQVLEHLPHGTRLSTNDVISAVLHRVHEQSVNGAAGEHCTSVIVDHPSMNYMGNPVFGELAHQPITAKTISVLVTTTTNTVASAKMYAADFGNGVQAYSTTHPELSMGVFVILPSPPPSNDILVNICDASSVMDGVLKNEFWSDFAEMIY</sequence>
<gene>
    <name evidence="1" type="ORF">DL89DRAFT_270086</name>
</gene>
<name>A0A1Y1VZ63_9FUNG</name>
<evidence type="ECO:0008006" key="3">
    <source>
        <dbReference type="Google" id="ProtNLM"/>
    </source>
</evidence>
<reference evidence="1 2" key="1">
    <citation type="submission" date="2016-07" db="EMBL/GenBank/DDBJ databases">
        <title>Pervasive Adenine N6-methylation of Active Genes in Fungi.</title>
        <authorList>
            <consortium name="DOE Joint Genome Institute"/>
            <person name="Mondo S.J."/>
            <person name="Dannebaum R.O."/>
            <person name="Kuo R.C."/>
            <person name="Labutti K."/>
            <person name="Haridas S."/>
            <person name="Kuo A."/>
            <person name="Salamov A."/>
            <person name="Ahrendt S.R."/>
            <person name="Lipzen A."/>
            <person name="Sullivan W."/>
            <person name="Andreopoulos W.B."/>
            <person name="Clum A."/>
            <person name="Lindquist E."/>
            <person name="Daum C."/>
            <person name="Ramamoorthy G.K."/>
            <person name="Gryganskyi A."/>
            <person name="Culley D."/>
            <person name="Magnuson J.K."/>
            <person name="James T.Y."/>
            <person name="O'Malley M.A."/>
            <person name="Stajich J.E."/>
            <person name="Spatafora J.W."/>
            <person name="Visel A."/>
            <person name="Grigoriev I.V."/>
        </authorList>
    </citation>
    <scope>NUCLEOTIDE SEQUENCE [LARGE SCALE GENOMIC DNA]</scope>
    <source>
        <strain evidence="1 2">ATCC 12442</strain>
    </source>
</reference>
<dbReference type="GeneID" id="63805204"/>
<keyword evidence="2" id="KW-1185">Reference proteome</keyword>
<dbReference type="Proteomes" id="UP000193922">
    <property type="component" value="Unassembled WGS sequence"/>
</dbReference>